<comment type="caution">
    <text evidence="2">The sequence shown here is derived from an EMBL/GenBank/DDBJ whole genome shotgun (WGS) entry which is preliminary data.</text>
</comment>
<feature type="region of interest" description="Disordered" evidence="1">
    <location>
        <begin position="100"/>
        <end position="154"/>
    </location>
</feature>
<gene>
    <name evidence="2" type="ORF">PIB30_049068</name>
</gene>
<evidence type="ECO:0000313" key="2">
    <source>
        <dbReference type="EMBL" id="MED6196608.1"/>
    </source>
</evidence>
<organism evidence="2 3">
    <name type="scientific">Stylosanthes scabra</name>
    <dbReference type="NCBI Taxonomy" id="79078"/>
    <lineage>
        <taxon>Eukaryota</taxon>
        <taxon>Viridiplantae</taxon>
        <taxon>Streptophyta</taxon>
        <taxon>Embryophyta</taxon>
        <taxon>Tracheophyta</taxon>
        <taxon>Spermatophyta</taxon>
        <taxon>Magnoliopsida</taxon>
        <taxon>eudicotyledons</taxon>
        <taxon>Gunneridae</taxon>
        <taxon>Pentapetalae</taxon>
        <taxon>rosids</taxon>
        <taxon>fabids</taxon>
        <taxon>Fabales</taxon>
        <taxon>Fabaceae</taxon>
        <taxon>Papilionoideae</taxon>
        <taxon>50 kb inversion clade</taxon>
        <taxon>dalbergioids sensu lato</taxon>
        <taxon>Dalbergieae</taxon>
        <taxon>Pterocarpus clade</taxon>
        <taxon>Stylosanthes</taxon>
    </lineage>
</organism>
<dbReference type="Proteomes" id="UP001341840">
    <property type="component" value="Unassembled WGS sequence"/>
</dbReference>
<feature type="compositionally biased region" description="Basic and acidic residues" evidence="1">
    <location>
        <begin position="100"/>
        <end position="135"/>
    </location>
</feature>
<accession>A0ABU6XII2</accession>
<reference evidence="2 3" key="1">
    <citation type="journal article" date="2023" name="Plants (Basel)">
        <title>Bridging the Gap: Combining Genomics and Transcriptomics Approaches to Understand Stylosanthes scabra, an Orphan Legume from the Brazilian Caatinga.</title>
        <authorList>
            <person name="Ferreira-Neto J.R.C."/>
            <person name="da Silva M.D."/>
            <person name="Binneck E."/>
            <person name="de Melo N.F."/>
            <person name="da Silva R.H."/>
            <person name="de Melo A.L.T.M."/>
            <person name="Pandolfi V."/>
            <person name="Bustamante F.O."/>
            <person name="Brasileiro-Vidal A.C."/>
            <person name="Benko-Iseppon A.M."/>
        </authorList>
    </citation>
    <scope>NUCLEOTIDE SEQUENCE [LARGE SCALE GENOMIC DNA]</scope>
    <source>
        <tissue evidence="2">Leaves</tissue>
    </source>
</reference>
<evidence type="ECO:0000256" key="1">
    <source>
        <dbReference type="SAM" id="MobiDB-lite"/>
    </source>
</evidence>
<feature type="compositionally biased region" description="Basic and acidic residues" evidence="1">
    <location>
        <begin position="29"/>
        <end position="39"/>
    </location>
</feature>
<name>A0ABU6XII2_9FABA</name>
<feature type="compositionally biased region" description="Polar residues" evidence="1">
    <location>
        <begin position="14"/>
        <end position="28"/>
    </location>
</feature>
<proteinExistence type="predicted"/>
<keyword evidence="3" id="KW-1185">Reference proteome</keyword>
<evidence type="ECO:0000313" key="3">
    <source>
        <dbReference type="Proteomes" id="UP001341840"/>
    </source>
</evidence>
<feature type="region of interest" description="Disordered" evidence="1">
    <location>
        <begin position="1"/>
        <end position="39"/>
    </location>
</feature>
<dbReference type="EMBL" id="JASCZI010211775">
    <property type="protein sequence ID" value="MED6196608.1"/>
    <property type="molecule type" value="Genomic_DNA"/>
</dbReference>
<sequence>MIQVEEVIPEEENSTGLSQTNTKQQANNQREKRQVHGDGIRGYYYVELPPDDEEELKIDFHTSGNTMSWEPELLIGIKEKLKTKRGRDEMELLQLNYKEKEQAEEEASPKRFKSDTAQETTKHDIQENIKQEWNPKEVQNMAEEAGQCMPPTAP</sequence>
<protein>
    <submittedName>
        <fullName evidence="2">Uncharacterized protein</fullName>
    </submittedName>
</protein>